<reference evidence="1" key="1">
    <citation type="submission" date="2017-02" db="UniProtKB">
        <authorList>
            <consortium name="WormBaseParasite"/>
        </authorList>
    </citation>
    <scope>IDENTIFICATION</scope>
</reference>
<accession>A0A0R3X3M7</accession>
<proteinExistence type="predicted"/>
<dbReference type="AlphaFoldDB" id="A0A0R3X3M7"/>
<sequence length="47" mass="5082">LSFELPEGGWHGARLLQAIFVSDWPSFVEDDGFSASNHIYSAGVALS</sequence>
<protein>
    <submittedName>
        <fullName evidence="1">Alpha/beta hydrolase</fullName>
    </submittedName>
</protein>
<evidence type="ECO:0000313" key="1">
    <source>
        <dbReference type="WBParaSite" id="TTAC_0000796301-mRNA-1"/>
    </source>
</evidence>
<dbReference type="WBParaSite" id="TTAC_0000796301-mRNA-1">
    <property type="protein sequence ID" value="TTAC_0000796301-mRNA-1"/>
    <property type="gene ID" value="TTAC_0000796301"/>
</dbReference>
<organism evidence="1">
    <name type="scientific">Hydatigena taeniaeformis</name>
    <name type="common">Feline tapeworm</name>
    <name type="synonym">Taenia taeniaeformis</name>
    <dbReference type="NCBI Taxonomy" id="6205"/>
    <lineage>
        <taxon>Eukaryota</taxon>
        <taxon>Metazoa</taxon>
        <taxon>Spiralia</taxon>
        <taxon>Lophotrochozoa</taxon>
        <taxon>Platyhelminthes</taxon>
        <taxon>Cestoda</taxon>
        <taxon>Eucestoda</taxon>
        <taxon>Cyclophyllidea</taxon>
        <taxon>Taeniidae</taxon>
        <taxon>Hydatigera</taxon>
    </lineage>
</organism>
<name>A0A0R3X3M7_HYDTA</name>